<dbReference type="SUPFAM" id="SSF141571">
    <property type="entry name" value="Pentapeptide repeat-like"/>
    <property type="match status" value="1"/>
</dbReference>
<proteinExistence type="predicted"/>
<dbReference type="PANTHER" id="PTHR14136">
    <property type="entry name" value="BTB_POZ DOMAIN-CONTAINING PROTEIN KCTD9"/>
    <property type="match status" value="1"/>
</dbReference>
<evidence type="ECO:0000256" key="2">
    <source>
        <dbReference type="SAM" id="MobiDB-lite"/>
    </source>
</evidence>
<dbReference type="Pfam" id="PF00805">
    <property type="entry name" value="Pentapeptide"/>
    <property type="match status" value="1"/>
</dbReference>
<reference evidence="4" key="1">
    <citation type="submission" date="2018-12" db="EMBL/GenBank/DDBJ databases">
        <title>Novel natural products biosynthetic potential of the class Ktedonobacteria.</title>
        <authorList>
            <person name="Zheng Y."/>
            <person name="Saitou A."/>
            <person name="Wang C.M."/>
            <person name="Toyoda A."/>
            <person name="Minakuchi Y."/>
            <person name="Sekiguchi Y."/>
            <person name="Ueda K."/>
            <person name="Takano H."/>
            <person name="Sakai Y."/>
            <person name="Yokota A."/>
            <person name="Yabe S."/>
        </authorList>
    </citation>
    <scope>NUCLEOTIDE SEQUENCE</scope>
    <source>
        <strain evidence="4">A3-2</strain>
    </source>
</reference>
<evidence type="ECO:0008006" key="5">
    <source>
        <dbReference type="Google" id="ProtNLM"/>
    </source>
</evidence>
<keyword evidence="3" id="KW-0472">Membrane</keyword>
<sequence length="626" mass="67314">MVETLIIGGIIVFVLAGGLGVFLGLRVQRLFIESVRKQQAAWERAEEARRQVWEQKQQREMAAQKQSLANQVEQLRKAYEERLNQAINQFGVELELARLPRVDETPILSKAAEEGAAMPAHWRPANLYKADLSQRDLSHRYLGRADLRGARLVGANLSMADLSRACLAGADLTRANLTGANLSYADLRDANLSEATLLVADLHQTNLTGARLDNVYSLTEEQLRSAILGPQSRSEVEVEETSPRMPAVRPTRIIPERPAPSTGGSSSLRPRAQESSASAVEAAPTAGSVSSSSQRSSSPNRVEEAASSFASAVTAPGTAQPVDQETSTPPAVSPSFTAHPLSEVASIAASPSPEEEQAEDAPAAPAAGDEVEQATENTEEDYFSPESLAYMMEEPPAGRQPEIPAWLKALETSAGGVSLNFTAGPEAEPQHFGSSLAADEEAQHTPAEGGETSPYTAESFDQQEEFPSSSSLPWTASTWERAWKEAVERAAAFSTQEEGSDEDSDSDQALEKGATIKPTPFAFRIPDTSYETPTTGSSQSEEVTQEATVSSASELPQVPETPFSVPTLDTLPFIEQLVDPLPQSERTSAESLLDPQVTDHIVDTQELRALKQLKQKSPAPGEQTSS</sequence>
<feature type="region of interest" description="Disordered" evidence="2">
    <location>
        <begin position="419"/>
        <end position="474"/>
    </location>
</feature>
<feature type="compositionally biased region" description="Acidic residues" evidence="2">
    <location>
        <begin position="369"/>
        <end position="383"/>
    </location>
</feature>
<evidence type="ECO:0000313" key="4">
    <source>
        <dbReference type="EMBL" id="BBH95955.1"/>
    </source>
</evidence>
<evidence type="ECO:0000256" key="1">
    <source>
        <dbReference type="SAM" id="Coils"/>
    </source>
</evidence>
<dbReference type="AlphaFoldDB" id="A0A455T9A7"/>
<evidence type="ECO:0000256" key="3">
    <source>
        <dbReference type="SAM" id="Phobius"/>
    </source>
</evidence>
<name>A0A455T9A7_9CHLR</name>
<feature type="compositionally biased region" description="Polar residues" evidence="2">
    <location>
        <begin position="321"/>
        <end position="336"/>
    </location>
</feature>
<dbReference type="EMBL" id="AP019377">
    <property type="protein sequence ID" value="BBH95955.1"/>
    <property type="molecule type" value="Genomic_DNA"/>
</dbReference>
<protein>
    <recommendedName>
        <fullName evidence="5">Pentapeptide repeat-containing protein</fullName>
    </recommendedName>
</protein>
<keyword evidence="3" id="KW-1133">Transmembrane helix</keyword>
<feature type="compositionally biased region" description="Low complexity" evidence="2">
    <location>
        <begin position="273"/>
        <end position="298"/>
    </location>
</feature>
<keyword evidence="1" id="KW-0175">Coiled coil</keyword>
<feature type="transmembrane region" description="Helical" evidence="3">
    <location>
        <begin position="6"/>
        <end position="27"/>
    </location>
</feature>
<feature type="compositionally biased region" description="Acidic residues" evidence="2">
    <location>
        <begin position="498"/>
        <end position="508"/>
    </location>
</feature>
<gene>
    <name evidence="4" type="ORF">KTA_41540</name>
</gene>
<feature type="region of interest" description="Disordered" evidence="2">
    <location>
        <begin position="490"/>
        <end position="566"/>
    </location>
</feature>
<feature type="compositionally biased region" description="Polar residues" evidence="2">
    <location>
        <begin position="453"/>
        <end position="474"/>
    </location>
</feature>
<organism evidence="4">
    <name type="scientific">Thermogemmatispora argillosa</name>
    <dbReference type="NCBI Taxonomy" id="2045280"/>
    <lineage>
        <taxon>Bacteria</taxon>
        <taxon>Bacillati</taxon>
        <taxon>Chloroflexota</taxon>
        <taxon>Ktedonobacteria</taxon>
        <taxon>Thermogemmatisporales</taxon>
        <taxon>Thermogemmatisporaceae</taxon>
        <taxon>Thermogemmatispora</taxon>
    </lineage>
</organism>
<dbReference type="Gene3D" id="2.160.20.80">
    <property type="entry name" value="E3 ubiquitin-protein ligase SopA"/>
    <property type="match status" value="1"/>
</dbReference>
<dbReference type="PANTHER" id="PTHR14136:SF17">
    <property type="entry name" value="BTB_POZ DOMAIN-CONTAINING PROTEIN KCTD9"/>
    <property type="match status" value="1"/>
</dbReference>
<dbReference type="InterPro" id="IPR001646">
    <property type="entry name" value="5peptide_repeat"/>
</dbReference>
<keyword evidence="3" id="KW-0812">Transmembrane</keyword>
<feature type="compositionally biased region" description="Low complexity" evidence="2">
    <location>
        <begin position="342"/>
        <end position="352"/>
    </location>
</feature>
<dbReference type="InterPro" id="IPR051082">
    <property type="entry name" value="Pentapeptide-BTB/POZ_domain"/>
</dbReference>
<accession>A0A455T9A7</accession>
<feature type="coiled-coil region" evidence="1">
    <location>
        <begin position="45"/>
        <end position="89"/>
    </location>
</feature>
<feature type="compositionally biased region" description="Polar residues" evidence="2">
    <location>
        <begin position="529"/>
        <end position="554"/>
    </location>
</feature>
<feature type="region of interest" description="Disordered" evidence="2">
    <location>
        <begin position="229"/>
        <end position="399"/>
    </location>
</feature>